<reference evidence="4" key="1">
    <citation type="journal article" date="2021" name="Nat. Commun.">
        <title>Genomic analyses provide insights into spinach domestication and the genetic basis of agronomic traits.</title>
        <authorList>
            <person name="Cai X."/>
            <person name="Sun X."/>
            <person name="Xu C."/>
            <person name="Sun H."/>
            <person name="Wang X."/>
            <person name="Ge C."/>
            <person name="Zhang Z."/>
            <person name="Wang Q."/>
            <person name="Fei Z."/>
            <person name="Jiao C."/>
            <person name="Wang Q."/>
        </authorList>
    </citation>
    <scope>NUCLEOTIDE SEQUENCE [LARGE SCALE GENOMIC DNA]</scope>
    <source>
        <strain evidence="4">cv. Varoflay</strain>
    </source>
</reference>
<feature type="signal peptide" evidence="3">
    <location>
        <begin position="1"/>
        <end position="21"/>
    </location>
</feature>
<feature type="chain" id="PRO_5046726354" evidence="3">
    <location>
        <begin position="22"/>
        <end position="365"/>
    </location>
</feature>
<dbReference type="PROSITE" id="PS01098">
    <property type="entry name" value="LIPASE_GDSL_SER"/>
    <property type="match status" value="1"/>
</dbReference>
<dbReference type="InterPro" id="IPR044552">
    <property type="entry name" value="GLIP1-5/GLL25"/>
</dbReference>
<evidence type="ECO:0000256" key="3">
    <source>
        <dbReference type="SAM" id="SignalP"/>
    </source>
</evidence>
<dbReference type="Gene3D" id="3.40.50.1110">
    <property type="entry name" value="SGNH hydrolase"/>
    <property type="match status" value="1"/>
</dbReference>
<evidence type="ECO:0000313" key="4">
    <source>
        <dbReference type="Proteomes" id="UP000813463"/>
    </source>
</evidence>
<dbReference type="RefSeq" id="XP_021847494.2">
    <property type="nucleotide sequence ID" value="XM_021991802.2"/>
</dbReference>
<gene>
    <name evidence="5" type="primary">LOC110787217</name>
</gene>
<dbReference type="GO" id="GO:0006629">
    <property type="term" value="P:lipid metabolic process"/>
    <property type="evidence" value="ECO:0007669"/>
    <property type="project" value="InterPro"/>
</dbReference>
<dbReference type="PANTHER" id="PTHR45966:SF1">
    <property type="entry name" value="GDSL ESTERASE_LIPASE 1-RELATED"/>
    <property type="match status" value="1"/>
</dbReference>
<reference evidence="5" key="2">
    <citation type="submission" date="2025-08" db="UniProtKB">
        <authorList>
            <consortium name="RefSeq"/>
        </authorList>
    </citation>
    <scope>IDENTIFICATION</scope>
    <source>
        <tissue evidence="5">Leaf</tissue>
    </source>
</reference>
<comment type="similarity">
    <text evidence="1">Belongs to the 'GDSL' lipolytic enzyme family.</text>
</comment>
<keyword evidence="4" id="KW-1185">Reference proteome</keyword>
<proteinExistence type="inferred from homology"/>
<sequence>MATALLLYATLVFVSLTTSYAKDKPPLYVFGDSLFDAGMTLYTGVDGDGAEFWPYGQTYFNKPSGRYCDGRVIPDFLAQFAGWPHLRTYLQPGPKNYSQGINFAAASACVLVETRPGKINLALQMYYFVQMVRKLKQQVGKLEANKLLSKAVYLIDIGGNDYFSLFDPITSGTRRLPPLPLSLRMKKDYINEILGELTTHIYTLYNKGGRKFVFPNIGPLGYFPSMKVLCMLRSEPSCVEDLHELARMHNTAFSALAKRLQTRLPGFKYSIYDFYTGVQLRVINAHRFGFKESRTACCGSGPFNGDFTCQKLEHSFTVCSNPNDYLWFDAGHPTERANEQFAIEIWSGGSNVVAPYNLHTLLSMT</sequence>
<accession>A0A9R0JUH2</accession>
<dbReference type="CDD" id="cd01837">
    <property type="entry name" value="SGNH_plant_lipase_like"/>
    <property type="match status" value="1"/>
</dbReference>
<dbReference type="InterPro" id="IPR008265">
    <property type="entry name" value="Lipase_GDSL_AS"/>
</dbReference>
<protein>
    <submittedName>
        <fullName evidence="5">GDSL lipase</fullName>
    </submittedName>
</protein>
<dbReference type="KEGG" id="soe:110787217"/>
<dbReference type="InterPro" id="IPR035669">
    <property type="entry name" value="SGNH_plant_lipase-like"/>
</dbReference>
<dbReference type="InterPro" id="IPR036514">
    <property type="entry name" value="SGNH_hydro_sf"/>
</dbReference>
<dbReference type="GO" id="GO:0016298">
    <property type="term" value="F:lipase activity"/>
    <property type="evidence" value="ECO:0000318"/>
    <property type="project" value="GO_Central"/>
</dbReference>
<dbReference type="Proteomes" id="UP000813463">
    <property type="component" value="Chromosome 1"/>
</dbReference>
<organism evidence="4 5">
    <name type="scientific">Spinacia oleracea</name>
    <name type="common">Spinach</name>
    <dbReference type="NCBI Taxonomy" id="3562"/>
    <lineage>
        <taxon>Eukaryota</taxon>
        <taxon>Viridiplantae</taxon>
        <taxon>Streptophyta</taxon>
        <taxon>Embryophyta</taxon>
        <taxon>Tracheophyta</taxon>
        <taxon>Spermatophyta</taxon>
        <taxon>Magnoliopsida</taxon>
        <taxon>eudicotyledons</taxon>
        <taxon>Gunneridae</taxon>
        <taxon>Pentapetalae</taxon>
        <taxon>Caryophyllales</taxon>
        <taxon>Chenopodiaceae</taxon>
        <taxon>Chenopodioideae</taxon>
        <taxon>Anserineae</taxon>
        <taxon>Spinacia</taxon>
    </lineage>
</organism>
<keyword evidence="2 3" id="KW-0732">Signal</keyword>
<name>A0A9R0JUH2_SPIOL</name>
<dbReference type="Pfam" id="PF00657">
    <property type="entry name" value="Lipase_GDSL"/>
    <property type="match status" value="1"/>
</dbReference>
<dbReference type="AlphaFoldDB" id="A0A9R0JUH2"/>
<evidence type="ECO:0000313" key="5">
    <source>
        <dbReference type="RefSeq" id="XP_021847494.2"/>
    </source>
</evidence>
<evidence type="ECO:0000256" key="2">
    <source>
        <dbReference type="ARBA" id="ARBA00022729"/>
    </source>
</evidence>
<evidence type="ECO:0000256" key="1">
    <source>
        <dbReference type="ARBA" id="ARBA00008668"/>
    </source>
</evidence>
<dbReference type="GeneID" id="110787217"/>
<dbReference type="InterPro" id="IPR001087">
    <property type="entry name" value="GDSL"/>
</dbReference>
<dbReference type="PANTHER" id="PTHR45966">
    <property type="entry name" value="GDSL-LIKE LIPASE/ACYLHYDROLASE"/>
    <property type="match status" value="1"/>
</dbReference>